<dbReference type="Gene3D" id="2.60.40.10">
    <property type="entry name" value="Immunoglobulins"/>
    <property type="match status" value="1"/>
</dbReference>
<dbReference type="Pfam" id="PF16586">
    <property type="entry name" value="DUF5060"/>
    <property type="match status" value="1"/>
</dbReference>
<proteinExistence type="predicted"/>
<dbReference type="InterPro" id="IPR025277">
    <property type="entry name" value="Apiosidase-like_cat_dom"/>
</dbReference>
<feature type="domain" description="Apiosidase-like catalytic" evidence="1">
    <location>
        <begin position="103"/>
        <end position="311"/>
    </location>
</feature>
<dbReference type="EMBL" id="LAZR01064960">
    <property type="protein sequence ID" value="KKK56508.1"/>
    <property type="molecule type" value="Genomic_DNA"/>
</dbReference>
<organism evidence="3">
    <name type="scientific">marine sediment metagenome</name>
    <dbReference type="NCBI Taxonomy" id="412755"/>
    <lineage>
        <taxon>unclassified sequences</taxon>
        <taxon>metagenomes</taxon>
        <taxon>ecological metagenomes</taxon>
    </lineage>
</organism>
<protein>
    <recommendedName>
        <fullName evidence="4">DUF5060 domain-containing protein</fullName>
    </recommendedName>
</protein>
<dbReference type="InterPro" id="IPR017853">
    <property type="entry name" value="GH"/>
</dbReference>
<name>A0A0F8WIN1_9ZZZZ</name>
<dbReference type="Gene3D" id="3.20.20.80">
    <property type="entry name" value="Glycosidases"/>
    <property type="match status" value="1"/>
</dbReference>
<dbReference type="AlphaFoldDB" id="A0A0F8WIN1"/>
<dbReference type="PANTHER" id="PTHR37836">
    <property type="entry name" value="LMO1036 PROTEIN"/>
    <property type="match status" value="1"/>
</dbReference>
<sequence>QHHAHDFALKGDTKHETPFFVDLRAAFTHESGERIENLPGFYDGDGTWKVRFAPNLEGKWSGVTASNDPKLDGVKLPAVECVANDNRAVCGVMGIDPEYSHRFAWSDGTPYIYLGFECDWLFAYHQRAGDEKFRKAMDLLDERGFNCIIMNVYAHLGFSRDQDPAEHFFDPPDMYVFEGTNDQPDHSRLNLEFFKDFDQVMSYLHAKGIVVHLMIQVQNKEVKWPRRMTAEDDMYWRYVVARYQAYGNIVWDTSKESYNLLNDLAEHAYVLDRINLIRTNDAYAHLVTVHDSENESWGSVSEADEASDFISDQIHFGEPDGYNREAIRRWRDRTATGNLA</sequence>
<feature type="domain" description="DUF5060" evidence="2">
    <location>
        <begin position="3"/>
        <end position="61"/>
    </location>
</feature>
<feature type="non-terminal residue" evidence="3">
    <location>
        <position position="1"/>
    </location>
</feature>
<evidence type="ECO:0008006" key="4">
    <source>
        <dbReference type="Google" id="ProtNLM"/>
    </source>
</evidence>
<accession>A0A0F8WIN1</accession>
<gene>
    <name evidence="3" type="ORF">LCGC14_3063820</name>
</gene>
<dbReference type="PANTHER" id="PTHR37836:SF2">
    <property type="entry name" value="DUF4038 DOMAIN-CONTAINING PROTEIN"/>
    <property type="match status" value="1"/>
</dbReference>
<evidence type="ECO:0000313" key="3">
    <source>
        <dbReference type="EMBL" id="KKK56508.1"/>
    </source>
</evidence>
<reference evidence="3" key="1">
    <citation type="journal article" date="2015" name="Nature">
        <title>Complex archaea that bridge the gap between prokaryotes and eukaryotes.</title>
        <authorList>
            <person name="Spang A."/>
            <person name="Saw J.H."/>
            <person name="Jorgensen S.L."/>
            <person name="Zaremba-Niedzwiedzka K."/>
            <person name="Martijn J."/>
            <person name="Lind A.E."/>
            <person name="van Eijk R."/>
            <person name="Schleper C."/>
            <person name="Guy L."/>
            <person name="Ettema T.J."/>
        </authorList>
    </citation>
    <scope>NUCLEOTIDE SEQUENCE</scope>
</reference>
<evidence type="ECO:0000259" key="2">
    <source>
        <dbReference type="Pfam" id="PF16586"/>
    </source>
</evidence>
<dbReference type="InterPro" id="IPR013783">
    <property type="entry name" value="Ig-like_fold"/>
</dbReference>
<comment type="caution">
    <text evidence="3">The sequence shown here is derived from an EMBL/GenBank/DDBJ whole genome shotgun (WGS) entry which is preliminary data.</text>
</comment>
<dbReference type="SUPFAM" id="SSF51445">
    <property type="entry name" value="(Trans)glycosidases"/>
    <property type="match status" value="1"/>
</dbReference>
<evidence type="ECO:0000259" key="1">
    <source>
        <dbReference type="Pfam" id="PF13204"/>
    </source>
</evidence>
<dbReference type="Pfam" id="PF13204">
    <property type="entry name" value="Apiosidase"/>
    <property type="match status" value="1"/>
</dbReference>
<dbReference type="InterPro" id="IPR032260">
    <property type="entry name" value="DUF5060"/>
</dbReference>